<dbReference type="SUPFAM" id="SSF46689">
    <property type="entry name" value="Homeodomain-like"/>
    <property type="match status" value="1"/>
</dbReference>
<dbReference type="InterPro" id="IPR011110">
    <property type="entry name" value="Reg_prop"/>
</dbReference>
<name>A0A212JW88_9BACT</name>
<evidence type="ECO:0000256" key="6">
    <source>
        <dbReference type="ARBA" id="ARBA00023163"/>
    </source>
</evidence>
<keyword evidence="8" id="KW-0812">Transmembrane</keyword>
<sequence length="1341" mass="152785">MSIVKYIVLSLFLITNLYLYSQIESDFHFKKIQVDEGLSENAVYCILQDSKGFMWFGTKDGLNRFDGNNFRVFRHSEEKINSIGNNFIRCLIEGNDRNLYIGTDAGLYIMDPMEETFKKVTGTTNSEKIYLTSAINALYQDQSGDIWIASMNQGIFKYNPKQKKLSRIELSRYNLDNNASWAIYGDLSGNIWVGTRLGLLRYNKETNKLDPIESMFGFSENFSYETLSIMEDNKGNLWLGTWSNGLCLYDKQSNSHISYLGRNDIFQYVTHIRAIFQYDDRSLYIGSDDGLYLFDLETKKAKRVDMPQLQHSLSDQNVYSIYKDKENGIWIGTYFGGVNYLNPSQLNIETYYPDRRPGTLSGKAISQFCEDRFGNLWIATEDGGINYFNSVTKSISQPITTSYHNTHALLLDGDNLWIGTFSRGIDVYNTKTRSLTNYNSISGNKNTLNDNCVFSLYKTSNGDIYAGTPVGLNKYNKTTNSFTPIEAIDGFIYDIKEDHSGNLWLATYGNGAIKLDIKTNKWIYYDAILDSKNPIVKSKLTSVYIDSQRRILFSSEGKGLFIYDAKKDNFTNISESDGLPNNVVYGILDDPFGNLWISCNKGLACFNLSAPQNSILYNKEDGLQSNQFNYKSSYKTKNGKFYFGGINGFNSFYPQDLNANKNIVVPPVEITGISLFSNSDTEIEDEIQIKLNKGQKITLPYNKSSFTISYVSLSYVTQTKNQYAYKLEGADTDWNYTGNNKSVTYVNLPYGKYCFWIKATNNDGLWNETGAKIEIEILPPFWLSLPAKALYFIILISLVYVIMSYYWAKDRKKRQQQLEAYKTEQETLAFKSKIDFFTTIAHEVRTPLSLITAPLEEVINTNEDNSETKQNLLIIEKNCNRLTVLINQLLDFRKMDSTVYVVNPGDINLKEFVYELYERFKKTAQRKEIDFILNLPQDKEIRINSDVDALTKIIGNLLTNALKYTKNQIILSLACNSDKSYIITVEDNGRGISDDHKSLIFDPFFQVQTDDRNIGTGLGLALVKNLTDILGGTIDVADRKDGGTVFIFQFSDIEPSFDKTPTLLPDQSITLTTENTPHTEVGFQYSILIVEDNPEMALFIKKTLLSEYIVDSAPDATVALSLLEEKSYDIIISDIMMPGIDGISFTKKLKSDISYSHIPLILLSAKTENAVKIEGLLSGADVFIEKPFSTSYLKAQILSLLENRKAMLEAFNRSPLTSYSVLVSNKNDEIFLNKLNEEIEKHISEENFSVESLTGILNISRSNLQRKLKTISGVTPGDYLRNYRLRKACKLLIETDMRINEVAYSIGFNSPSYFTKVFQKNYNMLPKEFVNKHLNEDREKI</sequence>
<dbReference type="SMART" id="SM00388">
    <property type="entry name" value="HisKA"/>
    <property type="match status" value="1"/>
</dbReference>
<evidence type="ECO:0000256" key="1">
    <source>
        <dbReference type="ARBA" id="ARBA00000085"/>
    </source>
</evidence>
<dbReference type="GO" id="GO:0003700">
    <property type="term" value="F:DNA-binding transcription factor activity"/>
    <property type="evidence" value="ECO:0007669"/>
    <property type="project" value="InterPro"/>
</dbReference>
<keyword evidence="6" id="KW-0804">Transcription</keyword>
<dbReference type="Pfam" id="PF07494">
    <property type="entry name" value="Reg_prop"/>
    <property type="match status" value="6"/>
</dbReference>
<dbReference type="InterPro" id="IPR036097">
    <property type="entry name" value="HisK_dim/P_sf"/>
</dbReference>
<dbReference type="CDD" id="cd00082">
    <property type="entry name" value="HisKA"/>
    <property type="match status" value="1"/>
</dbReference>
<dbReference type="PANTHER" id="PTHR43547:SF2">
    <property type="entry name" value="HYBRID SIGNAL TRANSDUCTION HISTIDINE KINASE C"/>
    <property type="match status" value="1"/>
</dbReference>
<feature type="transmembrane region" description="Helical" evidence="8">
    <location>
        <begin position="789"/>
        <end position="808"/>
    </location>
</feature>
<dbReference type="InterPro" id="IPR011123">
    <property type="entry name" value="Y_Y_Y"/>
</dbReference>
<dbReference type="RefSeq" id="WP_296942662.1">
    <property type="nucleotide sequence ID" value="NZ_LT599032.1"/>
</dbReference>
<dbReference type="Gene3D" id="1.10.287.130">
    <property type="match status" value="1"/>
</dbReference>
<keyword evidence="8" id="KW-1133">Transmembrane helix</keyword>
<dbReference type="InterPro" id="IPR013783">
    <property type="entry name" value="Ig-like_fold"/>
</dbReference>
<evidence type="ECO:0000256" key="3">
    <source>
        <dbReference type="ARBA" id="ARBA00022553"/>
    </source>
</evidence>
<dbReference type="InterPro" id="IPR011006">
    <property type="entry name" value="CheY-like_superfamily"/>
</dbReference>
<dbReference type="SUPFAM" id="SSF47384">
    <property type="entry name" value="Homodimeric domain of signal transducing histidine kinase"/>
    <property type="match status" value="1"/>
</dbReference>
<dbReference type="FunFam" id="2.130.10.10:FF:000891">
    <property type="entry name" value="Two-component system sensor histidine kinase/response regulator, hybrid (One-component system)"/>
    <property type="match status" value="1"/>
</dbReference>
<dbReference type="EC" id="2.7.13.3" evidence="2"/>
<dbReference type="SMART" id="SM00342">
    <property type="entry name" value="HTH_ARAC"/>
    <property type="match status" value="1"/>
</dbReference>
<dbReference type="Gene3D" id="2.130.10.10">
    <property type="entry name" value="YVTN repeat-like/Quinoprotein amine dehydrogenase"/>
    <property type="match status" value="2"/>
</dbReference>
<feature type="domain" description="Histidine kinase" evidence="10">
    <location>
        <begin position="839"/>
        <end position="1054"/>
    </location>
</feature>
<dbReference type="SUPFAM" id="SSF55874">
    <property type="entry name" value="ATPase domain of HSP90 chaperone/DNA topoisomerase II/histidine kinase"/>
    <property type="match status" value="1"/>
</dbReference>
<dbReference type="InterPro" id="IPR005467">
    <property type="entry name" value="His_kinase_dom"/>
</dbReference>
<dbReference type="Pfam" id="PF02518">
    <property type="entry name" value="HATPase_c"/>
    <property type="match status" value="1"/>
</dbReference>
<evidence type="ECO:0000256" key="8">
    <source>
        <dbReference type="SAM" id="Phobius"/>
    </source>
</evidence>
<evidence type="ECO:0000256" key="5">
    <source>
        <dbReference type="ARBA" id="ARBA00023125"/>
    </source>
</evidence>
<organism evidence="12">
    <name type="scientific">uncultured Dysgonomonas sp</name>
    <dbReference type="NCBI Taxonomy" id="206096"/>
    <lineage>
        <taxon>Bacteria</taxon>
        <taxon>Pseudomonadati</taxon>
        <taxon>Bacteroidota</taxon>
        <taxon>Bacteroidia</taxon>
        <taxon>Bacteroidales</taxon>
        <taxon>Dysgonomonadaceae</taxon>
        <taxon>Dysgonomonas</taxon>
        <taxon>environmental samples</taxon>
    </lineage>
</organism>
<dbReference type="InterPro" id="IPR009057">
    <property type="entry name" value="Homeodomain-like_sf"/>
</dbReference>
<comment type="catalytic activity">
    <reaction evidence="1">
        <text>ATP + protein L-histidine = ADP + protein N-phospho-L-histidine.</text>
        <dbReference type="EC" id="2.7.13.3"/>
    </reaction>
</comment>
<reference evidence="12" key="1">
    <citation type="submission" date="2016-04" db="EMBL/GenBank/DDBJ databases">
        <authorList>
            <person name="Evans L.H."/>
            <person name="Alamgir A."/>
            <person name="Owens N."/>
            <person name="Weber N.D."/>
            <person name="Virtaneva K."/>
            <person name="Barbian K."/>
            <person name="Babar A."/>
            <person name="Rosenke K."/>
        </authorList>
    </citation>
    <scope>NUCLEOTIDE SEQUENCE</scope>
    <source>
        <strain evidence="12">86-1</strain>
    </source>
</reference>
<dbReference type="InterPro" id="IPR003594">
    <property type="entry name" value="HATPase_dom"/>
</dbReference>
<evidence type="ECO:0000256" key="7">
    <source>
        <dbReference type="PROSITE-ProRule" id="PRU00169"/>
    </source>
</evidence>
<dbReference type="FunFam" id="1.10.287.130:FF:000045">
    <property type="entry name" value="Two-component system sensor histidine kinase/response regulator"/>
    <property type="match status" value="1"/>
</dbReference>
<dbReference type="SUPFAM" id="SSF52172">
    <property type="entry name" value="CheY-like"/>
    <property type="match status" value="1"/>
</dbReference>
<dbReference type="EMBL" id="FLUM01000003">
    <property type="protein sequence ID" value="SBW03730.1"/>
    <property type="molecule type" value="Genomic_DNA"/>
</dbReference>
<accession>A0A212JW88</accession>
<dbReference type="SUPFAM" id="SSF101898">
    <property type="entry name" value="NHL repeat"/>
    <property type="match status" value="1"/>
</dbReference>
<feature type="modified residue" description="4-aspartylphosphate" evidence="7">
    <location>
        <position position="1134"/>
    </location>
</feature>
<dbReference type="Pfam" id="PF00072">
    <property type="entry name" value="Response_reg"/>
    <property type="match status" value="1"/>
</dbReference>
<dbReference type="Pfam" id="PF12833">
    <property type="entry name" value="HTH_18"/>
    <property type="match status" value="1"/>
</dbReference>
<feature type="domain" description="HTH araC/xylS-type" evidence="9">
    <location>
        <begin position="1233"/>
        <end position="1332"/>
    </location>
</feature>
<dbReference type="InterPro" id="IPR018062">
    <property type="entry name" value="HTH_AraC-typ_CS"/>
</dbReference>
<dbReference type="SMART" id="SM00448">
    <property type="entry name" value="REC"/>
    <property type="match status" value="1"/>
</dbReference>
<evidence type="ECO:0000259" key="10">
    <source>
        <dbReference type="PROSITE" id="PS50109"/>
    </source>
</evidence>
<gene>
    <name evidence="12" type="ORF">KL86DYS1_30653</name>
</gene>
<dbReference type="InterPro" id="IPR003661">
    <property type="entry name" value="HisK_dim/P_dom"/>
</dbReference>
<feature type="domain" description="Response regulatory" evidence="11">
    <location>
        <begin position="1086"/>
        <end position="1201"/>
    </location>
</feature>
<dbReference type="SMART" id="SM00387">
    <property type="entry name" value="HATPase_c"/>
    <property type="match status" value="1"/>
</dbReference>
<dbReference type="Gene3D" id="1.10.10.60">
    <property type="entry name" value="Homeodomain-like"/>
    <property type="match status" value="1"/>
</dbReference>
<dbReference type="Pfam" id="PF00512">
    <property type="entry name" value="HisKA"/>
    <property type="match status" value="1"/>
</dbReference>
<dbReference type="PROSITE" id="PS00041">
    <property type="entry name" value="HTH_ARAC_FAMILY_1"/>
    <property type="match status" value="1"/>
</dbReference>
<dbReference type="Gene3D" id="3.30.565.10">
    <property type="entry name" value="Histidine kinase-like ATPase, C-terminal domain"/>
    <property type="match status" value="1"/>
</dbReference>
<keyword evidence="3 7" id="KW-0597">Phosphoprotein</keyword>
<evidence type="ECO:0000256" key="4">
    <source>
        <dbReference type="ARBA" id="ARBA00023015"/>
    </source>
</evidence>
<dbReference type="PROSITE" id="PS50110">
    <property type="entry name" value="RESPONSE_REGULATORY"/>
    <property type="match status" value="1"/>
</dbReference>
<dbReference type="Gene3D" id="3.40.50.2300">
    <property type="match status" value="1"/>
</dbReference>
<dbReference type="Pfam" id="PF07495">
    <property type="entry name" value="Y_Y_Y"/>
    <property type="match status" value="1"/>
</dbReference>
<keyword evidence="8" id="KW-0472">Membrane</keyword>
<dbReference type="CDD" id="cd17574">
    <property type="entry name" value="REC_OmpR"/>
    <property type="match status" value="1"/>
</dbReference>
<dbReference type="PROSITE" id="PS01124">
    <property type="entry name" value="HTH_ARAC_FAMILY_2"/>
    <property type="match status" value="1"/>
</dbReference>
<dbReference type="GO" id="GO:0043565">
    <property type="term" value="F:sequence-specific DNA binding"/>
    <property type="evidence" value="ECO:0007669"/>
    <property type="project" value="InterPro"/>
</dbReference>
<protein>
    <recommendedName>
        <fullName evidence="2">histidine kinase</fullName>
        <ecNumber evidence="2">2.7.13.3</ecNumber>
    </recommendedName>
</protein>
<dbReference type="Gene3D" id="2.60.40.10">
    <property type="entry name" value="Immunoglobulins"/>
    <property type="match status" value="1"/>
</dbReference>
<dbReference type="InterPro" id="IPR001789">
    <property type="entry name" value="Sig_transdc_resp-reg_receiver"/>
</dbReference>
<dbReference type="CDD" id="cd00075">
    <property type="entry name" value="HATPase"/>
    <property type="match status" value="1"/>
</dbReference>
<dbReference type="InterPro" id="IPR004358">
    <property type="entry name" value="Sig_transdc_His_kin-like_C"/>
</dbReference>
<dbReference type="InterPro" id="IPR018060">
    <property type="entry name" value="HTH_AraC"/>
</dbReference>
<keyword evidence="4" id="KW-0805">Transcription regulation</keyword>
<dbReference type="PRINTS" id="PR00344">
    <property type="entry name" value="BCTRLSENSOR"/>
</dbReference>
<dbReference type="PROSITE" id="PS50109">
    <property type="entry name" value="HIS_KIN"/>
    <property type="match status" value="1"/>
</dbReference>
<dbReference type="InterPro" id="IPR015943">
    <property type="entry name" value="WD40/YVTN_repeat-like_dom_sf"/>
</dbReference>
<evidence type="ECO:0000259" key="11">
    <source>
        <dbReference type="PROSITE" id="PS50110"/>
    </source>
</evidence>
<evidence type="ECO:0000313" key="12">
    <source>
        <dbReference type="EMBL" id="SBW03730.1"/>
    </source>
</evidence>
<dbReference type="GO" id="GO:0000155">
    <property type="term" value="F:phosphorelay sensor kinase activity"/>
    <property type="evidence" value="ECO:0007669"/>
    <property type="project" value="InterPro"/>
</dbReference>
<keyword evidence="5" id="KW-0238">DNA-binding</keyword>
<dbReference type="SUPFAM" id="SSF63829">
    <property type="entry name" value="Calcium-dependent phosphotriesterase"/>
    <property type="match status" value="2"/>
</dbReference>
<evidence type="ECO:0000256" key="2">
    <source>
        <dbReference type="ARBA" id="ARBA00012438"/>
    </source>
</evidence>
<proteinExistence type="predicted"/>
<dbReference type="InterPro" id="IPR036890">
    <property type="entry name" value="HATPase_C_sf"/>
</dbReference>
<dbReference type="PANTHER" id="PTHR43547">
    <property type="entry name" value="TWO-COMPONENT HISTIDINE KINASE"/>
    <property type="match status" value="1"/>
</dbReference>
<evidence type="ECO:0000259" key="9">
    <source>
        <dbReference type="PROSITE" id="PS01124"/>
    </source>
</evidence>